<keyword evidence="10" id="KW-0325">Glycoprotein</keyword>
<evidence type="ECO:0000256" key="1">
    <source>
        <dbReference type="ARBA" id="ARBA00004651"/>
    </source>
</evidence>
<evidence type="ECO:0000256" key="3">
    <source>
        <dbReference type="ARBA" id="ARBA00022448"/>
    </source>
</evidence>
<keyword evidence="11" id="KW-1071">Ligand-gated ion channel</keyword>
<dbReference type="Pfam" id="PF00060">
    <property type="entry name" value="Lig_chan"/>
    <property type="match status" value="1"/>
</dbReference>
<dbReference type="OrthoDB" id="8195814at2759"/>
<accession>A0A067R3C8</accession>
<dbReference type="SUPFAM" id="SSF53850">
    <property type="entry name" value="Periplasmic binding protein-like II"/>
    <property type="match status" value="1"/>
</dbReference>
<feature type="domain" description="Ionotropic receptor 75a N-terminal" evidence="16">
    <location>
        <begin position="131"/>
        <end position="219"/>
    </location>
</feature>
<evidence type="ECO:0000259" key="15">
    <source>
        <dbReference type="Pfam" id="PF10613"/>
    </source>
</evidence>
<evidence type="ECO:0000256" key="4">
    <source>
        <dbReference type="ARBA" id="ARBA00022475"/>
    </source>
</evidence>
<evidence type="ECO:0000259" key="14">
    <source>
        <dbReference type="Pfam" id="PF00060"/>
    </source>
</evidence>
<keyword evidence="5 13" id="KW-0812">Transmembrane</keyword>
<evidence type="ECO:0000256" key="2">
    <source>
        <dbReference type="ARBA" id="ARBA00008685"/>
    </source>
</evidence>
<evidence type="ECO:0000256" key="11">
    <source>
        <dbReference type="ARBA" id="ARBA00023286"/>
    </source>
</evidence>
<feature type="transmembrane region" description="Helical" evidence="13">
    <location>
        <begin position="592"/>
        <end position="613"/>
    </location>
</feature>
<evidence type="ECO:0000256" key="5">
    <source>
        <dbReference type="ARBA" id="ARBA00022692"/>
    </source>
</evidence>
<reference evidence="17 18" key="1">
    <citation type="journal article" date="2014" name="Nat. Commun.">
        <title>Molecular traces of alternative social organization in a termite genome.</title>
        <authorList>
            <person name="Terrapon N."/>
            <person name="Li C."/>
            <person name="Robertson H.M."/>
            <person name="Ji L."/>
            <person name="Meng X."/>
            <person name="Booth W."/>
            <person name="Chen Z."/>
            <person name="Childers C.P."/>
            <person name="Glastad K.M."/>
            <person name="Gokhale K."/>
            <person name="Gowin J."/>
            <person name="Gronenberg W."/>
            <person name="Hermansen R.A."/>
            <person name="Hu H."/>
            <person name="Hunt B.G."/>
            <person name="Huylmans A.K."/>
            <person name="Khalil S.M."/>
            <person name="Mitchell R.D."/>
            <person name="Munoz-Torres M.C."/>
            <person name="Mustard J.A."/>
            <person name="Pan H."/>
            <person name="Reese J.T."/>
            <person name="Scharf M.E."/>
            <person name="Sun F."/>
            <person name="Vogel H."/>
            <person name="Xiao J."/>
            <person name="Yang W."/>
            <person name="Yang Z."/>
            <person name="Yang Z."/>
            <person name="Zhou J."/>
            <person name="Zhu J."/>
            <person name="Brent C.S."/>
            <person name="Elsik C.G."/>
            <person name="Goodisman M.A."/>
            <person name="Liberles D.A."/>
            <person name="Roe R.M."/>
            <person name="Vargo E.L."/>
            <person name="Vilcinskas A."/>
            <person name="Wang J."/>
            <person name="Bornberg-Bauer E."/>
            <person name="Korb J."/>
            <person name="Zhang G."/>
            <person name="Liebig J."/>
        </authorList>
    </citation>
    <scope>NUCLEOTIDE SEQUENCE [LARGE SCALE GENOMIC DNA]</scope>
    <source>
        <tissue evidence="17">Whole organism</tissue>
    </source>
</reference>
<evidence type="ECO:0000259" key="16">
    <source>
        <dbReference type="Pfam" id="PF24576"/>
    </source>
</evidence>
<feature type="transmembrane region" description="Helical" evidence="13">
    <location>
        <begin position="342"/>
        <end position="363"/>
    </location>
</feature>
<dbReference type="AlphaFoldDB" id="A0A067R3C8"/>
<dbReference type="Pfam" id="PF10613">
    <property type="entry name" value="Lig_chan-Glu_bd"/>
    <property type="match status" value="1"/>
</dbReference>
<evidence type="ECO:0000256" key="6">
    <source>
        <dbReference type="ARBA" id="ARBA00022989"/>
    </source>
</evidence>
<feature type="transmembrane region" description="Helical" evidence="13">
    <location>
        <begin position="410"/>
        <end position="432"/>
    </location>
</feature>
<feature type="domain" description="Ionotropic glutamate receptor L-glutamate and glycine-binding" evidence="15">
    <location>
        <begin position="252"/>
        <end position="323"/>
    </location>
</feature>
<gene>
    <name evidence="17" type="ORF">L798_08349</name>
</gene>
<evidence type="ECO:0000256" key="8">
    <source>
        <dbReference type="ARBA" id="ARBA00023136"/>
    </source>
</evidence>
<keyword evidence="7" id="KW-0406">Ion transport</keyword>
<dbReference type="EMBL" id="KK852726">
    <property type="protein sequence ID" value="KDR17642.1"/>
    <property type="molecule type" value="Genomic_DNA"/>
</dbReference>
<comment type="similarity">
    <text evidence="2">Belongs to the glutamate-gated ion channel (TC 1.A.10.1) family.</text>
</comment>
<dbReference type="GO" id="GO:0015276">
    <property type="term" value="F:ligand-gated monoatomic ion channel activity"/>
    <property type="evidence" value="ECO:0007669"/>
    <property type="project" value="InterPro"/>
</dbReference>
<keyword evidence="18" id="KW-1185">Reference proteome</keyword>
<dbReference type="GO" id="GO:0005886">
    <property type="term" value="C:plasma membrane"/>
    <property type="evidence" value="ECO:0007669"/>
    <property type="project" value="UniProtKB-SubCell"/>
</dbReference>
<dbReference type="InterPro" id="IPR019594">
    <property type="entry name" value="Glu/Gly-bd"/>
</dbReference>
<dbReference type="InParanoid" id="A0A067R3C8"/>
<proteinExistence type="inferred from homology"/>
<dbReference type="FunCoup" id="A0A067R3C8">
    <property type="interactions" value="58"/>
</dbReference>
<evidence type="ECO:0000256" key="12">
    <source>
        <dbReference type="ARBA" id="ARBA00023303"/>
    </source>
</evidence>
<keyword evidence="4" id="KW-1003">Cell membrane</keyword>
<protein>
    <recommendedName>
        <fullName evidence="19">Ionotropic glutamate receptor L-glutamate and glycine-binding domain-containing protein</fullName>
    </recommendedName>
</protein>
<evidence type="ECO:0000313" key="17">
    <source>
        <dbReference type="EMBL" id="KDR17642.1"/>
    </source>
</evidence>
<keyword evidence="8 13" id="KW-0472">Membrane</keyword>
<name>A0A067R3C8_ZOONE</name>
<dbReference type="InterPro" id="IPR001320">
    <property type="entry name" value="Iontro_rcpt_C"/>
</dbReference>
<comment type="subcellular location">
    <subcellularLocation>
        <location evidence="1">Cell membrane</location>
        <topology evidence="1">Multi-pass membrane protein</topology>
    </subcellularLocation>
</comment>
<sequence length="620" mass="69356">MECQRAVEQLCQLMVVSVSLSAGTVFCDPAADVPVSATADIISATHRYFTTSCVFLIHTEAHINFNQRPKVVRVLKDSKVAVVTISVVTLFGLQEGYHRRCSRPLYVLPFSGLKLLDGIRQLSRAVNLSHSIWLLLLDKNSSLEEFFTDINIPFDCEFLVAQPEDDHVVGLTEVYRVSPTLPLQTYRFGNWTPDAGLSHPSQSFLHRRNNLQRLNLHVAVNNDSLTIVTGADRGDVLKVGGLFGQMWRVAERYRNFTSHFSTPSLNLHGENLKDGKWNGVVGMLAARQADVSCSDLTMTTSRVDVVDFIEPIWTDRTYIFLKKVDDVAVGWTTFFKPYSWQLWLAFTAAATLLIVCLAAIYYVRSQFVGHTDFQMQRCGLSHAMFHITACFCCQGSEIVPRGVSCRTVHILACFMSVVMFTSYSGALVSTIASRKAILPFKTFQDFLNDGTYRLGVVANSSTISNMKESSETLLQKVYESLLPDIGNLPKRNNEGLRRACEDGRYAYMSPLYVLLTNAATCTLQTVPHAFISSTKAMAAVKGSPYRLVLKQTFRTIRRSGIFRRICSETLTGQPQEKETTFYSVDHNAVSPLLSILFIGMVASILILTVEINYSHSQRCL</sequence>
<dbReference type="Gene3D" id="3.40.190.10">
    <property type="entry name" value="Periplasmic binding protein-like II"/>
    <property type="match status" value="1"/>
</dbReference>
<keyword evidence="6 13" id="KW-1133">Transmembrane helix</keyword>
<dbReference type="InterPro" id="IPR057074">
    <property type="entry name" value="IR75A_N"/>
</dbReference>
<evidence type="ECO:0000313" key="18">
    <source>
        <dbReference type="Proteomes" id="UP000027135"/>
    </source>
</evidence>
<evidence type="ECO:0000256" key="9">
    <source>
        <dbReference type="ARBA" id="ARBA00023170"/>
    </source>
</evidence>
<organism evidence="17 18">
    <name type="scientific">Zootermopsis nevadensis</name>
    <name type="common">Dampwood termite</name>
    <dbReference type="NCBI Taxonomy" id="136037"/>
    <lineage>
        <taxon>Eukaryota</taxon>
        <taxon>Metazoa</taxon>
        <taxon>Ecdysozoa</taxon>
        <taxon>Arthropoda</taxon>
        <taxon>Hexapoda</taxon>
        <taxon>Insecta</taxon>
        <taxon>Pterygota</taxon>
        <taxon>Neoptera</taxon>
        <taxon>Polyneoptera</taxon>
        <taxon>Dictyoptera</taxon>
        <taxon>Blattodea</taxon>
        <taxon>Blattoidea</taxon>
        <taxon>Termitoidae</taxon>
        <taxon>Termopsidae</taxon>
        <taxon>Zootermopsis</taxon>
    </lineage>
</organism>
<evidence type="ECO:0000256" key="10">
    <source>
        <dbReference type="ARBA" id="ARBA00023180"/>
    </source>
</evidence>
<evidence type="ECO:0008006" key="19">
    <source>
        <dbReference type="Google" id="ProtNLM"/>
    </source>
</evidence>
<keyword evidence="3" id="KW-0813">Transport</keyword>
<dbReference type="PANTHER" id="PTHR42643">
    <property type="entry name" value="IONOTROPIC RECEPTOR 20A-RELATED"/>
    <property type="match status" value="1"/>
</dbReference>
<dbReference type="InterPro" id="IPR052192">
    <property type="entry name" value="Insect_Ionotropic_Sensory_Rcpt"/>
</dbReference>
<dbReference type="GO" id="GO:0050906">
    <property type="term" value="P:detection of stimulus involved in sensory perception"/>
    <property type="evidence" value="ECO:0007669"/>
    <property type="project" value="UniProtKB-ARBA"/>
</dbReference>
<dbReference type="PANTHER" id="PTHR42643:SF24">
    <property type="entry name" value="IONOTROPIC RECEPTOR 60A"/>
    <property type="match status" value="1"/>
</dbReference>
<dbReference type="Pfam" id="PF24576">
    <property type="entry name" value="IR75A_N"/>
    <property type="match status" value="1"/>
</dbReference>
<evidence type="ECO:0000256" key="13">
    <source>
        <dbReference type="SAM" id="Phobius"/>
    </source>
</evidence>
<evidence type="ECO:0000256" key="7">
    <source>
        <dbReference type="ARBA" id="ARBA00023065"/>
    </source>
</evidence>
<keyword evidence="9" id="KW-0675">Receptor</keyword>
<dbReference type="Proteomes" id="UP000027135">
    <property type="component" value="Unassembled WGS sequence"/>
</dbReference>
<dbReference type="Gene3D" id="1.10.287.70">
    <property type="match status" value="1"/>
</dbReference>
<keyword evidence="12" id="KW-0407">Ion channel</keyword>
<dbReference type="eggNOG" id="KOG1052">
    <property type="taxonomic scope" value="Eukaryota"/>
</dbReference>
<feature type="domain" description="Ionotropic glutamate receptor C-terminal" evidence="14">
    <location>
        <begin position="339"/>
        <end position="518"/>
    </location>
</feature>